<protein>
    <submittedName>
        <fullName evidence="4">Reelin-like</fullName>
    </submittedName>
</protein>
<keyword evidence="1" id="KW-0732">Signal</keyword>
<keyword evidence="3" id="KW-1185">Reference proteome</keyword>
<evidence type="ECO:0000259" key="2">
    <source>
        <dbReference type="PROSITE" id="PS51019"/>
    </source>
</evidence>
<dbReference type="PROSITE" id="PS51019">
    <property type="entry name" value="REELIN"/>
    <property type="match status" value="1"/>
</dbReference>
<gene>
    <name evidence="4" type="primary">LOC120041683</name>
</gene>
<proteinExistence type="predicted"/>
<dbReference type="Proteomes" id="UP000808372">
    <property type="component" value="Unplaced"/>
</dbReference>
<dbReference type="Gene3D" id="2.60.40.4060">
    <property type="entry name" value="Reeler domain"/>
    <property type="match status" value="1"/>
</dbReference>
<dbReference type="AlphaFoldDB" id="A0A8U0U824"/>
<accession>A0A8U0U824</accession>
<evidence type="ECO:0000313" key="4">
    <source>
        <dbReference type="RefSeq" id="XP_038842474.1"/>
    </source>
</evidence>
<feature type="domain" description="Reelin" evidence="2">
    <location>
        <begin position="29"/>
        <end position="148"/>
    </location>
</feature>
<evidence type="ECO:0000256" key="1">
    <source>
        <dbReference type="SAM" id="SignalP"/>
    </source>
</evidence>
<evidence type="ECO:0000313" key="3">
    <source>
        <dbReference type="Proteomes" id="UP000808372"/>
    </source>
</evidence>
<feature type="chain" id="PRO_5035879423" evidence="1">
    <location>
        <begin position="21"/>
        <end position="148"/>
    </location>
</feature>
<dbReference type="KEGG" id="snh:120041683"/>
<sequence length="148" mass="15452">MARASFGGALGCALLALVLAAGMDLGSPPVAGFYPHFNPFFFLCTHHGELEGSGVAERGGEVFLTLQIAGDPTHYTPGHEYQVTVSTSTYFDGLLVTGLYTSTPVQSAPIPAPAAFGFGKSTNPYLASSTTCSLANERQAKPSILLCY</sequence>
<dbReference type="InterPro" id="IPR042307">
    <property type="entry name" value="Reeler_sf"/>
</dbReference>
<dbReference type="GeneID" id="120041683"/>
<reference evidence="4" key="1">
    <citation type="submission" date="2025-08" db="UniProtKB">
        <authorList>
            <consortium name="RefSeq"/>
        </authorList>
    </citation>
    <scope>IDENTIFICATION</scope>
    <source>
        <tissue evidence="4">White muscle</tissue>
    </source>
</reference>
<dbReference type="InterPro" id="IPR002861">
    <property type="entry name" value="Reeler_dom"/>
</dbReference>
<feature type="signal peptide" evidence="1">
    <location>
        <begin position="1"/>
        <end position="20"/>
    </location>
</feature>
<dbReference type="RefSeq" id="XP_038842474.1">
    <property type="nucleotide sequence ID" value="XM_038986546.1"/>
</dbReference>
<name>A0A8U0U824_SALNM</name>
<organism evidence="3 4">
    <name type="scientific">Salvelinus namaycush</name>
    <name type="common">Lake trout</name>
    <name type="synonym">Salmo namaycush</name>
    <dbReference type="NCBI Taxonomy" id="8040"/>
    <lineage>
        <taxon>Eukaryota</taxon>
        <taxon>Metazoa</taxon>
        <taxon>Chordata</taxon>
        <taxon>Craniata</taxon>
        <taxon>Vertebrata</taxon>
        <taxon>Euteleostomi</taxon>
        <taxon>Actinopterygii</taxon>
        <taxon>Neopterygii</taxon>
        <taxon>Teleostei</taxon>
        <taxon>Protacanthopterygii</taxon>
        <taxon>Salmoniformes</taxon>
        <taxon>Salmonidae</taxon>
        <taxon>Salmoninae</taxon>
        <taxon>Salvelinus</taxon>
    </lineage>
</organism>